<protein>
    <submittedName>
        <fullName evidence="1">Uncharacterized protein</fullName>
    </submittedName>
</protein>
<organism evidence="1">
    <name type="scientific">Anguilla anguilla</name>
    <name type="common">European freshwater eel</name>
    <name type="synonym">Muraena anguilla</name>
    <dbReference type="NCBI Taxonomy" id="7936"/>
    <lineage>
        <taxon>Eukaryota</taxon>
        <taxon>Metazoa</taxon>
        <taxon>Chordata</taxon>
        <taxon>Craniata</taxon>
        <taxon>Vertebrata</taxon>
        <taxon>Euteleostomi</taxon>
        <taxon>Actinopterygii</taxon>
        <taxon>Neopterygii</taxon>
        <taxon>Teleostei</taxon>
        <taxon>Anguilliformes</taxon>
        <taxon>Anguillidae</taxon>
        <taxon>Anguilla</taxon>
    </lineage>
</organism>
<dbReference type="AlphaFoldDB" id="A0A0E9QTX2"/>
<reference evidence="1" key="1">
    <citation type="submission" date="2014-11" db="EMBL/GenBank/DDBJ databases">
        <authorList>
            <person name="Amaro Gonzalez C."/>
        </authorList>
    </citation>
    <scope>NUCLEOTIDE SEQUENCE</scope>
</reference>
<reference evidence="1" key="2">
    <citation type="journal article" date="2015" name="Fish Shellfish Immunol.">
        <title>Early steps in the European eel (Anguilla anguilla)-Vibrio vulnificus interaction in the gills: Role of the RtxA13 toxin.</title>
        <authorList>
            <person name="Callol A."/>
            <person name="Pajuelo D."/>
            <person name="Ebbesson L."/>
            <person name="Teles M."/>
            <person name="MacKenzie S."/>
            <person name="Amaro C."/>
        </authorList>
    </citation>
    <scope>NUCLEOTIDE SEQUENCE</scope>
</reference>
<accession>A0A0E9QTX2</accession>
<dbReference type="EMBL" id="GBXM01088695">
    <property type="protein sequence ID" value="JAH19882.1"/>
    <property type="molecule type" value="Transcribed_RNA"/>
</dbReference>
<proteinExistence type="predicted"/>
<sequence length="32" mass="3684">MHYLGLFKKLSQFAHKNVHALTLCDSCSQYLS</sequence>
<name>A0A0E9QTX2_ANGAN</name>
<evidence type="ECO:0000313" key="1">
    <source>
        <dbReference type="EMBL" id="JAH19882.1"/>
    </source>
</evidence>